<gene>
    <name evidence="6" type="ORF">G6O67_008406</name>
</gene>
<dbReference type="PANTHER" id="PTHR31845">
    <property type="entry name" value="FINGER DOMAIN PROTEIN, PUTATIVE-RELATED"/>
    <property type="match status" value="1"/>
</dbReference>
<evidence type="ECO:0000256" key="3">
    <source>
        <dbReference type="ARBA" id="ARBA00023125"/>
    </source>
</evidence>
<dbReference type="GO" id="GO:0000981">
    <property type="term" value="F:DNA-binding transcription factor activity, RNA polymerase II-specific"/>
    <property type="evidence" value="ECO:0007669"/>
    <property type="project" value="TreeGrafter"/>
</dbReference>
<keyword evidence="5" id="KW-0539">Nucleus</keyword>
<evidence type="ECO:0000256" key="2">
    <source>
        <dbReference type="ARBA" id="ARBA00023015"/>
    </source>
</evidence>
<evidence type="ECO:0000256" key="4">
    <source>
        <dbReference type="ARBA" id="ARBA00023163"/>
    </source>
</evidence>
<dbReference type="InterPro" id="IPR051089">
    <property type="entry name" value="prtT"/>
</dbReference>
<evidence type="ECO:0000256" key="5">
    <source>
        <dbReference type="ARBA" id="ARBA00023242"/>
    </source>
</evidence>
<dbReference type="GO" id="GO:0005634">
    <property type="term" value="C:nucleus"/>
    <property type="evidence" value="ECO:0007669"/>
    <property type="project" value="UniProtKB-SubCell"/>
</dbReference>
<sequence length="634" mass="70336">MEPDAGMADGVRKRVSTACEACRATKVRCRPSETPDVCQKYRPASSPFPLAGPGCLAFKRECISRTCPRPRRSNKAIQWQDSRLFHQSSSSSPPVGPSSTFTIDFAMPARSELGNGIELLRHSHEQLLDRLFPDDGGSDQQQWTWPGTADVQTPSTASAQSHFISIHEGHAKPLFNLASAESLLHSFRCTKLEHLPCIVLSADESVPHLAATRPFVLLAILAASAAPQGHGLYDDEFRRVLGHKLVAGGERSLELLQGILIYCSWYPFHLRPKEKLGFQYLRMAMDLIHDLELARELPATMDPTDQELHGIRAYLTYFHLTTTHFISWKKNPYMPSIYTPWTATYCDVLQGNARVEGDAVLAALCRNSCALYEAFQVTHEHSGQQHHHRRLILSGLATKLAEARATVSPAVASSLPFSLQCSFIDVYLDCGSLMRLPRATRQRPGGDGVLPLLPGKMHECVVKLRRLLDSLAALDEAVFPCFTVDDWLRLILTVALSLRLSFPMPECPEFDSSWARSQLQFDQFLGRMGSEMDSTSASKKVDVLSASRVIMGVIKAKYHGRLRALEERQAPPPEKAHGCPMFDTFLEPYLPLWEAGIGHAPLPSGSGEGSTVPLPVFHDLWATMTMNWAGQDNC</sequence>
<comment type="caution">
    <text evidence="6">The sequence shown here is derived from an EMBL/GenBank/DDBJ whole genome shotgun (WGS) entry which is preliminary data.</text>
</comment>
<dbReference type="EMBL" id="JAAVMX010000011">
    <property type="protein sequence ID" value="KAF4504230.1"/>
    <property type="molecule type" value="Genomic_DNA"/>
</dbReference>
<accession>A0A8H4LS39</accession>
<evidence type="ECO:0000256" key="1">
    <source>
        <dbReference type="ARBA" id="ARBA00004123"/>
    </source>
</evidence>
<keyword evidence="4" id="KW-0804">Transcription</keyword>
<name>A0A8H4LS39_9HYPO</name>
<evidence type="ECO:0008006" key="8">
    <source>
        <dbReference type="Google" id="ProtNLM"/>
    </source>
</evidence>
<protein>
    <recommendedName>
        <fullName evidence="8">Zn(2)-C6 fungal-type domain-containing protein</fullName>
    </recommendedName>
</protein>
<keyword evidence="2" id="KW-0805">Transcription regulation</keyword>
<organism evidence="6 7">
    <name type="scientific">Ophiocordyceps sinensis</name>
    <dbReference type="NCBI Taxonomy" id="72228"/>
    <lineage>
        <taxon>Eukaryota</taxon>
        <taxon>Fungi</taxon>
        <taxon>Dikarya</taxon>
        <taxon>Ascomycota</taxon>
        <taxon>Pezizomycotina</taxon>
        <taxon>Sordariomycetes</taxon>
        <taxon>Hypocreomycetidae</taxon>
        <taxon>Hypocreales</taxon>
        <taxon>Ophiocordycipitaceae</taxon>
        <taxon>Ophiocordyceps</taxon>
    </lineage>
</organism>
<dbReference type="OrthoDB" id="5424793at2759"/>
<dbReference type="Proteomes" id="UP000557566">
    <property type="component" value="Unassembled WGS sequence"/>
</dbReference>
<keyword evidence="3" id="KW-0238">DNA-binding</keyword>
<dbReference type="GO" id="GO:0000976">
    <property type="term" value="F:transcription cis-regulatory region binding"/>
    <property type="evidence" value="ECO:0007669"/>
    <property type="project" value="TreeGrafter"/>
</dbReference>
<reference evidence="6 7" key="1">
    <citation type="journal article" date="2020" name="Genome Biol. Evol.">
        <title>A new high-quality draft genome assembly of the Chinese cordyceps Ophiocordyceps sinensis.</title>
        <authorList>
            <person name="Shu R."/>
            <person name="Zhang J."/>
            <person name="Meng Q."/>
            <person name="Zhang H."/>
            <person name="Zhou G."/>
            <person name="Li M."/>
            <person name="Wu P."/>
            <person name="Zhao Y."/>
            <person name="Chen C."/>
            <person name="Qin Q."/>
        </authorList>
    </citation>
    <scope>NUCLEOTIDE SEQUENCE [LARGE SCALE GENOMIC DNA]</scope>
    <source>
        <strain evidence="6 7">IOZ07</strain>
    </source>
</reference>
<proteinExistence type="predicted"/>
<keyword evidence="7" id="KW-1185">Reference proteome</keyword>
<dbReference type="AlphaFoldDB" id="A0A8H4LS39"/>
<dbReference type="PANTHER" id="PTHR31845:SF10">
    <property type="entry name" value="ZN(II)2CYS6 TRANSCRIPTION FACTOR (EUROFUNG)"/>
    <property type="match status" value="1"/>
</dbReference>
<comment type="subcellular location">
    <subcellularLocation>
        <location evidence="1">Nucleus</location>
    </subcellularLocation>
</comment>
<evidence type="ECO:0000313" key="7">
    <source>
        <dbReference type="Proteomes" id="UP000557566"/>
    </source>
</evidence>
<evidence type="ECO:0000313" key="6">
    <source>
        <dbReference type="EMBL" id="KAF4504230.1"/>
    </source>
</evidence>